<dbReference type="EMBL" id="BANR01000018">
    <property type="protein sequence ID" value="GAC49957.1"/>
    <property type="molecule type" value="Genomic_DNA"/>
</dbReference>
<feature type="compositionally biased region" description="Low complexity" evidence="1">
    <location>
        <begin position="109"/>
        <end position="159"/>
    </location>
</feature>
<feature type="region of interest" description="Disordered" evidence="1">
    <location>
        <begin position="1"/>
        <end position="175"/>
    </location>
</feature>
<keyword evidence="2" id="KW-0812">Transmembrane</keyword>
<feature type="compositionally biased region" description="Low complexity" evidence="1">
    <location>
        <begin position="51"/>
        <end position="70"/>
    </location>
</feature>
<feature type="transmembrane region" description="Helical" evidence="2">
    <location>
        <begin position="184"/>
        <end position="208"/>
    </location>
</feature>
<dbReference type="OrthoDB" id="4380755at2"/>
<name>L7KPT8_9ACTN</name>
<feature type="compositionally biased region" description="Polar residues" evidence="1">
    <location>
        <begin position="97"/>
        <end position="108"/>
    </location>
</feature>
<keyword evidence="4" id="KW-1185">Reference proteome</keyword>
<reference evidence="3 4" key="1">
    <citation type="submission" date="2012-12" db="EMBL/GenBank/DDBJ databases">
        <title>Whole genome shotgun sequence of Gordonia aichiensis NBRC 108223.</title>
        <authorList>
            <person name="Isaki-Nakamura S."/>
            <person name="Hosoyama A."/>
            <person name="Tsuchikane K."/>
            <person name="Ando Y."/>
            <person name="Baba S."/>
            <person name="Ohji S."/>
            <person name="Hamada M."/>
            <person name="Tamura T."/>
            <person name="Yamazoe A."/>
            <person name="Yamazaki S."/>
            <person name="Fujita N."/>
        </authorList>
    </citation>
    <scope>NUCLEOTIDE SEQUENCE [LARGE SCALE GENOMIC DNA]</scope>
    <source>
        <strain evidence="3 4">NBRC 108223</strain>
    </source>
</reference>
<keyword evidence="2" id="KW-1133">Transmembrane helix</keyword>
<proteinExistence type="predicted"/>
<dbReference type="STRING" id="1220583.GOACH_18_00810"/>
<dbReference type="Proteomes" id="UP000010988">
    <property type="component" value="Unassembled WGS sequence"/>
</dbReference>
<dbReference type="Gene3D" id="3.10.450.50">
    <property type="match status" value="1"/>
</dbReference>
<comment type="caution">
    <text evidence="3">The sequence shown here is derived from an EMBL/GenBank/DDBJ whole genome shotgun (WGS) entry which is preliminary data.</text>
</comment>
<organism evidence="3 4">
    <name type="scientific">Gordonia aichiensis NBRC 108223</name>
    <dbReference type="NCBI Taxonomy" id="1220583"/>
    <lineage>
        <taxon>Bacteria</taxon>
        <taxon>Bacillati</taxon>
        <taxon>Actinomycetota</taxon>
        <taxon>Actinomycetes</taxon>
        <taxon>Mycobacteriales</taxon>
        <taxon>Gordoniaceae</taxon>
        <taxon>Gordonia</taxon>
    </lineage>
</organism>
<evidence type="ECO:0000256" key="2">
    <source>
        <dbReference type="SAM" id="Phobius"/>
    </source>
</evidence>
<evidence type="ECO:0000256" key="1">
    <source>
        <dbReference type="SAM" id="MobiDB-lite"/>
    </source>
</evidence>
<dbReference type="eggNOG" id="ENOG50335YP">
    <property type="taxonomic scope" value="Bacteria"/>
</dbReference>
<sequence>MSYPHDPFRPGEPAAQGSPGESGHPPEQGSSTPPAQPQQYSHPDPGRPDHSQSGPAQSGAAAPNVTQPGYGQSGYGQGGYEQWQSAPTGAADPTVNFGGQPQQGVDASSGQQSFGQPQYGQPQYGQPQVGQPQYGQPQVGQPQYGQPQFGQPQGYAQQPEGAWGAQPAMAGGVPPQAKQKNKRLLLIGIGVGVLVVIIALVTTLIVVFTGDSGPGGSPKAAVQTYLEGLSAGDAKKALSVVRTPPSDKLLTDEVLKKQQAAAKISEINVREPSTSLPTMATVKATYKFGDRNADIDFMLKKSDGKWTVDNGTIPIDVDNARVPQLTAFGVDVSKDSKVYVFPGPVEWGSGNPNFSVKADSSRDFPLGPTYSSFTSLKTELSDQGTKAVATALDTYFTNCAGSTQADASQDKPGCSQSLYQSVVPGSVRWSKPTDISRLNISQDYDDLTSVKVYGSVEWTATFMSTSSGPGNGTDTDFLDGTVNLSSAEPTFTSSR</sequence>
<accession>L7KPT8</accession>
<evidence type="ECO:0000313" key="4">
    <source>
        <dbReference type="Proteomes" id="UP000010988"/>
    </source>
</evidence>
<protein>
    <submittedName>
        <fullName evidence="3">Uncharacterized protein</fullName>
    </submittedName>
</protein>
<dbReference type="AlphaFoldDB" id="L7KPT8"/>
<feature type="compositionally biased region" description="Polar residues" evidence="1">
    <location>
        <begin position="28"/>
        <end position="41"/>
    </location>
</feature>
<evidence type="ECO:0000313" key="3">
    <source>
        <dbReference type="EMBL" id="GAC49957.1"/>
    </source>
</evidence>
<dbReference type="RefSeq" id="WP_005177025.1">
    <property type="nucleotide sequence ID" value="NZ_BANR01000018.1"/>
</dbReference>
<gene>
    <name evidence="3" type="ORF">GOACH_18_00810</name>
</gene>
<keyword evidence="2" id="KW-0472">Membrane</keyword>